<feature type="region of interest" description="Disordered" evidence="2">
    <location>
        <begin position="41"/>
        <end position="77"/>
    </location>
</feature>
<feature type="compositionally biased region" description="Polar residues" evidence="2">
    <location>
        <begin position="53"/>
        <end position="63"/>
    </location>
</feature>
<dbReference type="EMBL" id="JAIOIV010000148">
    <property type="protein sequence ID" value="MBZ0158344.1"/>
    <property type="molecule type" value="Genomic_DNA"/>
</dbReference>
<evidence type="ECO:0000256" key="2">
    <source>
        <dbReference type="SAM" id="MobiDB-lite"/>
    </source>
</evidence>
<reference evidence="4" key="1">
    <citation type="journal article" date="2021" name="bioRxiv">
        <title>Unraveling nitrogen, sulfur and carbon metabolic pathways and microbial community transcriptional responses to substrate deprivation and toxicity stresses in a bioreactor mimicking anoxic brackish coastal sediment conditions.</title>
        <authorList>
            <person name="Martins P.D."/>
            <person name="Echeveste M.J."/>
            <person name="Arshad A."/>
            <person name="Kurth J."/>
            <person name="Ouboter H."/>
            <person name="Jetten M.S.M."/>
            <person name="Welte C.U."/>
        </authorList>
    </citation>
    <scope>NUCLEOTIDE SEQUENCE</scope>
    <source>
        <strain evidence="4">MAG_39</strain>
    </source>
</reference>
<evidence type="ECO:0000313" key="5">
    <source>
        <dbReference type="Proteomes" id="UP000705867"/>
    </source>
</evidence>
<gene>
    <name evidence="4" type="ORF">K8I29_19275</name>
</gene>
<organism evidence="4 5">
    <name type="scientific">Candidatus Nitrobium versatile</name>
    <dbReference type="NCBI Taxonomy" id="2884831"/>
    <lineage>
        <taxon>Bacteria</taxon>
        <taxon>Pseudomonadati</taxon>
        <taxon>Nitrospirota</taxon>
        <taxon>Nitrospiria</taxon>
        <taxon>Nitrospirales</taxon>
        <taxon>Nitrospiraceae</taxon>
        <taxon>Candidatus Nitrobium</taxon>
    </lineage>
</organism>
<dbReference type="PANTHER" id="PTHR30332:SF17">
    <property type="entry name" value="TYPE IV PILIATION SYSTEM PROTEIN DR_0774-RELATED"/>
    <property type="match status" value="1"/>
</dbReference>
<dbReference type="GO" id="GO:0009306">
    <property type="term" value="P:protein secretion"/>
    <property type="evidence" value="ECO:0007669"/>
    <property type="project" value="InterPro"/>
</dbReference>
<evidence type="ECO:0000256" key="1">
    <source>
        <dbReference type="RuleBase" id="RU004003"/>
    </source>
</evidence>
<dbReference type="InterPro" id="IPR004846">
    <property type="entry name" value="T2SS/T3SS_dom"/>
</dbReference>
<dbReference type="InterPro" id="IPR050810">
    <property type="entry name" value="Bact_Secretion_Sys_Channel"/>
</dbReference>
<comment type="caution">
    <text evidence="4">The sequence shown here is derived from an EMBL/GenBank/DDBJ whole genome shotgun (WGS) entry which is preliminary data.</text>
</comment>
<sequence length="521" mass="56226">MKRMIVLFVLLGVLVPAVLYALEAEEELKILQQFSLSHAEKSKEKTAPPEQQAAVSESLPPSATTVTGKEKETGKSAAGEPMFSYTAYGRKLGDVLFELGNTMRYTVLFGPQVDPNVSVIVDVRQVTFPRLLALLTAQANYWYELNEKERIITLLKYETKTFSLPDIGITTPSMTAEIGGDMLGSSGSGSTGSAYGSVAGGTDSASQNLKASVLLRKAADHLDGRKAFEENIKKLLSPDGHYVLDWHAATLMIHDSPRNVSLIEKYISDLRISADKVLIVEATVTQVSTNADRRFGIDWTLLAERIGGEVLSGEGKSLSFTTTVTDIANPTLTVTRTAGDVSAVLKALEEQGRVNVLSKPFIYARNLQPVAIFSGKSIPYIGSVQKTTTGTIGESTTSYSISRAQDGVMLAVRCHIRDDGKVDIQIAPILASVDEFVTFTLGGDTFTQPVSSVQQTLQSVTLKEGEIVVIGGIQRDKKEASTREVPVVSKIPVLGSLFKSDNDTSSTSELVIALKARRVKS</sequence>
<dbReference type="AlphaFoldDB" id="A0A953M3L6"/>
<dbReference type="Pfam" id="PF00263">
    <property type="entry name" value="Secretin"/>
    <property type="match status" value="1"/>
</dbReference>
<dbReference type="PANTHER" id="PTHR30332">
    <property type="entry name" value="PROBABLE GENERAL SECRETION PATHWAY PROTEIN D"/>
    <property type="match status" value="1"/>
</dbReference>
<dbReference type="PRINTS" id="PR00811">
    <property type="entry name" value="BCTERIALGSPD"/>
</dbReference>
<protein>
    <recommendedName>
        <fullName evidence="3">Type II/III secretion system secretin-like domain-containing protein</fullName>
    </recommendedName>
</protein>
<accession>A0A953M3L6</accession>
<evidence type="ECO:0000259" key="3">
    <source>
        <dbReference type="Pfam" id="PF00263"/>
    </source>
</evidence>
<dbReference type="InterPro" id="IPR001775">
    <property type="entry name" value="GspD/PilQ"/>
</dbReference>
<dbReference type="GO" id="GO:0015627">
    <property type="term" value="C:type II protein secretion system complex"/>
    <property type="evidence" value="ECO:0007669"/>
    <property type="project" value="TreeGrafter"/>
</dbReference>
<feature type="domain" description="Type II/III secretion system secretin-like" evidence="3">
    <location>
        <begin position="347"/>
        <end position="517"/>
    </location>
</feature>
<reference evidence="4" key="2">
    <citation type="submission" date="2021-08" db="EMBL/GenBank/DDBJ databases">
        <authorList>
            <person name="Dalcin Martins P."/>
        </authorList>
    </citation>
    <scope>NUCLEOTIDE SEQUENCE</scope>
    <source>
        <strain evidence="4">MAG_39</strain>
    </source>
</reference>
<proteinExistence type="inferred from homology"/>
<dbReference type="Proteomes" id="UP000705867">
    <property type="component" value="Unassembled WGS sequence"/>
</dbReference>
<name>A0A953M3L6_9BACT</name>
<evidence type="ECO:0000313" key="4">
    <source>
        <dbReference type="EMBL" id="MBZ0158344.1"/>
    </source>
</evidence>
<comment type="similarity">
    <text evidence="1">Belongs to the bacterial secretin family.</text>
</comment>